<organism evidence="10">
    <name type="scientific">marine metagenome</name>
    <dbReference type="NCBI Taxonomy" id="408172"/>
    <lineage>
        <taxon>unclassified sequences</taxon>
        <taxon>metagenomes</taxon>
        <taxon>ecological metagenomes</taxon>
    </lineage>
</organism>
<dbReference type="GO" id="GO:0004644">
    <property type="term" value="F:phosphoribosylglycinamide formyltransferase activity"/>
    <property type="evidence" value="ECO:0007669"/>
    <property type="project" value="UniProtKB-EC"/>
</dbReference>
<proteinExistence type="inferred from homology"/>
<protein>
    <recommendedName>
        <fullName evidence="2">phosphoribosylglycinamide formyltransferase 1</fullName>
        <ecNumber evidence="2">2.1.2.2</ecNumber>
    </recommendedName>
    <alternativeName>
        <fullName evidence="7">5'-phosphoribosylglycinamide transformylase</fullName>
    </alternativeName>
    <alternativeName>
        <fullName evidence="6">GAR transformylase</fullName>
    </alternativeName>
</protein>
<dbReference type="UniPathway" id="UPA00074">
    <property type="reaction ID" value="UER00126"/>
</dbReference>
<dbReference type="PANTHER" id="PTHR43369:SF2">
    <property type="entry name" value="PHOSPHORIBOSYLGLYCINAMIDE FORMYLTRANSFERASE"/>
    <property type="match status" value="1"/>
</dbReference>
<accession>A0A381TFC1</accession>
<dbReference type="AlphaFoldDB" id="A0A381TFC1"/>
<evidence type="ECO:0000256" key="2">
    <source>
        <dbReference type="ARBA" id="ARBA00012254"/>
    </source>
</evidence>
<gene>
    <name evidence="10" type="ORF">METZ01_LOCUS66281</name>
</gene>
<evidence type="ECO:0000256" key="6">
    <source>
        <dbReference type="ARBA" id="ARBA00041324"/>
    </source>
</evidence>
<dbReference type="InterPro" id="IPR004607">
    <property type="entry name" value="GART"/>
</dbReference>
<dbReference type="Gene3D" id="3.40.50.170">
    <property type="entry name" value="Formyl transferase, N-terminal domain"/>
    <property type="match status" value="1"/>
</dbReference>
<dbReference type="GO" id="GO:0005829">
    <property type="term" value="C:cytosol"/>
    <property type="evidence" value="ECO:0007669"/>
    <property type="project" value="TreeGrafter"/>
</dbReference>
<sequence>MFKVLTKIKNFTLYQLFFKKITKKEYAFKLIRAIELRYFATDLYIKLNKRKIILFASGSGSNFEEICKYFVGKKQISIDLLICNNSKAKVLNKAKKYGIKTLLISRETFYKTSTTLNTILKINPNLIVLAGFLWKVPTKIIDSFPNKIINIHPALLPNYGGKGMYGMNIHKAVIENNERESGITVHYVNKNYDEGKILFQKSIAIDEKESSESLSRKVLKLEHNFFPKIIEKALING</sequence>
<evidence type="ECO:0000256" key="8">
    <source>
        <dbReference type="ARBA" id="ARBA00047664"/>
    </source>
</evidence>
<dbReference type="GO" id="GO:0006189">
    <property type="term" value="P:'de novo' IMP biosynthetic process"/>
    <property type="evidence" value="ECO:0007669"/>
    <property type="project" value="UniProtKB-UniPathway"/>
</dbReference>
<dbReference type="InterPro" id="IPR001555">
    <property type="entry name" value="GART_AS"/>
</dbReference>
<dbReference type="SUPFAM" id="SSF53328">
    <property type="entry name" value="Formyltransferase"/>
    <property type="match status" value="1"/>
</dbReference>
<keyword evidence="3" id="KW-0808">Transferase</keyword>
<dbReference type="PROSITE" id="PS00373">
    <property type="entry name" value="GART"/>
    <property type="match status" value="1"/>
</dbReference>
<dbReference type="InterPro" id="IPR036477">
    <property type="entry name" value="Formyl_transf_N_sf"/>
</dbReference>
<dbReference type="PANTHER" id="PTHR43369">
    <property type="entry name" value="PHOSPHORIBOSYLGLYCINAMIDE FORMYLTRANSFERASE"/>
    <property type="match status" value="1"/>
</dbReference>
<reference evidence="10" key="1">
    <citation type="submission" date="2018-05" db="EMBL/GenBank/DDBJ databases">
        <authorList>
            <person name="Lanie J.A."/>
            <person name="Ng W.-L."/>
            <person name="Kazmierczak K.M."/>
            <person name="Andrzejewski T.M."/>
            <person name="Davidsen T.M."/>
            <person name="Wayne K.J."/>
            <person name="Tettelin H."/>
            <person name="Glass J.I."/>
            <person name="Rusch D."/>
            <person name="Podicherti R."/>
            <person name="Tsui H.-C.T."/>
            <person name="Winkler M.E."/>
        </authorList>
    </citation>
    <scope>NUCLEOTIDE SEQUENCE</scope>
</reference>
<dbReference type="HAMAP" id="MF_01930">
    <property type="entry name" value="PurN"/>
    <property type="match status" value="1"/>
</dbReference>
<dbReference type="EC" id="2.1.2.2" evidence="2"/>
<evidence type="ECO:0000313" key="10">
    <source>
        <dbReference type="EMBL" id="SVA13427.1"/>
    </source>
</evidence>
<evidence type="ECO:0000259" key="9">
    <source>
        <dbReference type="Pfam" id="PF00551"/>
    </source>
</evidence>
<comment type="catalytic activity">
    <reaction evidence="8">
        <text>N(1)-(5-phospho-beta-D-ribosyl)glycinamide + (6R)-10-formyltetrahydrofolate = N(2)-formyl-N(1)-(5-phospho-beta-D-ribosyl)glycinamide + (6S)-5,6,7,8-tetrahydrofolate + H(+)</text>
        <dbReference type="Rhea" id="RHEA:15053"/>
        <dbReference type="ChEBI" id="CHEBI:15378"/>
        <dbReference type="ChEBI" id="CHEBI:57453"/>
        <dbReference type="ChEBI" id="CHEBI:143788"/>
        <dbReference type="ChEBI" id="CHEBI:147286"/>
        <dbReference type="ChEBI" id="CHEBI:195366"/>
        <dbReference type="EC" id="2.1.2.2"/>
    </reaction>
</comment>
<dbReference type="InterPro" id="IPR002376">
    <property type="entry name" value="Formyl_transf_N"/>
</dbReference>
<name>A0A381TFC1_9ZZZZ</name>
<evidence type="ECO:0000256" key="4">
    <source>
        <dbReference type="ARBA" id="ARBA00022755"/>
    </source>
</evidence>
<feature type="domain" description="Formyl transferase N-terminal" evidence="9">
    <location>
        <begin position="51"/>
        <end position="229"/>
    </location>
</feature>
<evidence type="ECO:0000256" key="7">
    <source>
        <dbReference type="ARBA" id="ARBA00041682"/>
    </source>
</evidence>
<keyword evidence="4" id="KW-0658">Purine biosynthesis</keyword>
<evidence type="ECO:0000256" key="1">
    <source>
        <dbReference type="ARBA" id="ARBA00005054"/>
    </source>
</evidence>
<evidence type="ECO:0000256" key="3">
    <source>
        <dbReference type="ARBA" id="ARBA00022679"/>
    </source>
</evidence>
<dbReference type="Pfam" id="PF00551">
    <property type="entry name" value="Formyl_trans_N"/>
    <property type="match status" value="1"/>
</dbReference>
<evidence type="ECO:0000256" key="5">
    <source>
        <dbReference type="ARBA" id="ARBA00038440"/>
    </source>
</evidence>
<dbReference type="EMBL" id="UINC01004318">
    <property type="protein sequence ID" value="SVA13427.1"/>
    <property type="molecule type" value="Genomic_DNA"/>
</dbReference>
<comment type="similarity">
    <text evidence="5">Belongs to the GART family.</text>
</comment>
<comment type="pathway">
    <text evidence="1">Purine metabolism; IMP biosynthesis via de novo pathway; N(2)-formyl-N(1)-(5-phospho-D-ribosyl)glycinamide from N(1)-(5-phospho-D-ribosyl)glycinamide (10-formyl THF route): step 1/1.</text>
</comment>
<dbReference type="CDD" id="cd08645">
    <property type="entry name" value="FMT_core_GART"/>
    <property type="match status" value="1"/>
</dbReference>